<dbReference type="Proteomes" id="UP000004277">
    <property type="component" value="Unassembled WGS sequence"/>
</dbReference>
<evidence type="ECO:0000313" key="1">
    <source>
        <dbReference type="EMBL" id="TMS59083.1"/>
    </source>
</evidence>
<keyword evidence="2" id="KW-1185">Reference proteome</keyword>
<dbReference type="EMBL" id="AKCV02000013">
    <property type="protein sequence ID" value="TMS59083.1"/>
    <property type="molecule type" value="Genomic_DNA"/>
</dbReference>
<sequence>MRFHTTDLHDALRWFNPSPVSSLHARPVSTRFLRSLTTPLMQRTLDRLTAMRAFVAPPAAPTAQDIQRRRQIILAMPARHGADLRRKLLAMVHTDARLLPADTNVARLMEAPEKARCLCDTAVIVSMMRMRDEGLTLLPDHFLALDPAYVPYRNGRVDFSMLESLVTQMLASGECYGPDDARVIALNRLLQSGLFNGFLDQEGMAFPLRLHLRAGIERLATCYRNDFPALLNHLPRQTLNCPDRSGTTPLATAIALHSVPLVTALLRRGAEASLNETDRTGATPLLTAVRSAQPGVVRALLIMGADASLEQADYDGITPLRAAIAAGATEIVQLLLPYGDAAALNRPDPRDGATPLLMAVRSGRVELVRILLAKGAGSSVNQPDAKGLTPLRAAGDCAELVMLLLEHGANLADLHRPAQDVTAMAAALPAPQPLPQMC</sequence>
<comment type="caution">
    <text evidence="1">The sequence shown here is derived from an EMBL/GenBank/DDBJ whole genome shotgun (WGS) entry which is preliminary data.</text>
</comment>
<gene>
    <name evidence="1" type="ORF">MW7_004220</name>
</gene>
<proteinExistence type="predicted"/>
<organism evidence="1 2">
    <name type="scientific">Imbroritus primus</name>
    <dbReference type="NCBI Taxonomy" id="3058603"/>
    <lineage>
        <taxon>Bacteria</taxon>
        <taxon>Pseudomonadati</taxon>
        <taxon>Pseudomonadota</taxon>
        <taxon>Betaproteobacteria</taxon>
        <taxon>Burkholderiales</taxon>
        <taxon>Burkholderiaceae</taxon>
        <taxon>Imbroritus</taxon>
    </lineage>
</organism>
<accession>A0ACD3SSG8</accession>
<protein>
    <submittedName>
        <fullName evidence="1">Uncharacterized protein</fullName>
    </submittedName>
</protein>
<evidence type="ECO:0000313" key="2">
    <source>
        <dbReference type="Proteomes" id="UP000004277"/>
    </source>
</evidence>
<name>A0ACD3SSG8_9BURK</name>
<reference evidence="1" key="1">
    <citation type="submission" date="2019-05" db="EMBL/GenBank/DDBJ databases">
        <title>Revised genome assembly of Burkholderiaceae (previously Ralstonia) sp. PBA.</title>
        <authorList>
            <person name="Gan H.M."/>
        </authorList>
    </citation>
    <scope>NUCLEOTIDE SEQUENCE</scope>
    <source>
        <strain evidence="1">PBA</strain>
    </source>
</reference>